<evidence type="ECO:0000259" key="5">
    <source>
        <dbReference type="PROSITE" id="PS51192"/>
    </source>
</evidence>
<reference evidence="8" key="1">
    <citation type="journal article" date="2019" name="Int. J. Syst. Evol. Microbiol.">
        <title>The Global Catalogue of Microorganisms (GCM) 10K type strain sequencing project: providing services to taxonomists for standard genome sequencing and annotation.</title>
        <authorList>
            <consortium name="The Broad Institute Genomics Platform"/>
            <consortium name="The Broad Institute Genome Sequencing Center for Infectious Disease"/>
            <person name="Wu L."/>
            <person name="Ma J."/>
        </authorList>
    </citation>
    <scope>NUCLEOTIDE SEQUENCE [LARGE SCALE GENOMIC DNA]</scope>
    <source>
        <strain evidence="8">CECT 7131</strain>
    </source>
</reference>
<dbReference type="Pfam" id="PF04434">
    <property type="entry name" value="SWIM"/>
    <property type="match status" value="1"/>
</dbReference>
<gene>
    <name evidence="7" type="ORF">QWZ14_28295</name>
</gene>
<evidence type="ECO:0000259" key="6">
    <source>
        <dbReference type="PROSITE" id="PS51194"/>
    </source>
</evidence>
<feature type="compositionally biased region" description="Pro residues" evidence="3">
    <location>
        <begin position="123"/>
        <end position="133"/>
    </location>
</feature>
<dbReference type="PROSITE" id="PS50966">
    <property type="entry name" value="ZF_SWIM"/>
    <property type="match status" value="1"/>
</dbReference>
<dbReference type="Proteomes" id="UP001529369">
    <property type="component" value="Unassembled WGS sequence"/>
</dbReference>
<evidence type="ECO:0000256" key="2">
    <source>
        <dbReference type="PROSITE-ProRule" id="PRU00325"/>
    </source>
</evidence>
<keyword evidence="1" id="KW-0378">Hydrolase</keyword>
<feature type="compositionally biased region" description="Low complexity" evidence="3">
    <location>
        <begin position="111"/>
        <end position="122"/>
    </location>
</feature>
<dbReference type="Pfam" id="PF00176">
    <property type="entry name" value="SNF2-rel_dom"/>
    <property type="match status" value="1"/>
</dbReference>
<evidence type="ECO:0000259" key="4">
    <source>
        <dbReference type="PROSITE" id="PS50966"/>
    </source>
</evidence>
<evidence type="ECO:0000313" key="7">
    <source>
        <dbReference type="EMBL" id="MDN3568297.1"/>
    </source>
</evidence>
<comment type="caution">
    <text evidence="7">The sequence shown here is derived from an EMBL/GenBank/DDBJ whole genome shotgun (WGS) entry which is preliminary data.</text>
</comment>
<keyword evidence="2" id="KW-0862">Zinc</keyword>
<dbReference type="SUPFAM" id="SSF52540">
    <property type="entry name" value="P-loop containing nucleoside triphosphate hydrolases"/>
    <property type="match status" value="2"/>
</dbReference>
<keyword evidence="7" id="KW-0347">Helicase</keyword>
<organism evidence="7 8">
    <name type="scientific">Paeniroseomonas aquatica</name>
    <dbReference type="NCBI Taxonomy" id="373043"/>
    <lineage>
        <taxon>Bacteria</taxon>
        <taxon>Pseudomonadati</taxon>
        <taxon>Pseudomonadota</taxon>
        <taxon>Alphaproteobacteria</taxon>
        <taxon>Acetobacterales</taxon>
        <taxon>Acetobacteraceae</taxon>
        <taxon>Paeniroseomonas</taxon>
    </lineage>
</organism>
<evidence type="ECO:0000256" key="1">
    <source>
        <dbReference type="ARBA" id="ARBA00022801"/>
    </source>
</evidence>
<dbReference type="PANTHER" id="PTHR10799">
    <property type="entry name" value="SNF2/RAD54 HELICASE FAMILY"/>
    <property type="match status" value="1"/>
</dbReference>
<dbReference type="Pfam" id="PF00271">
    <property type="entry name" value="Helicase_C"/>
    <property type="match status" value="1"/>
</dbReference>
<feature type="domain" description="SWIM-type" evidence="4">
    <location>
        <begin position="67"/>
        <end position="104"/>
    </location>
</feature>
<sequence length="1175" mass="127146">MQKRDTIPPASLRPVEDAEILRAMSSNALVAGHRYVSQGRVRRLSWAEDGRRIEAETQGTQRRPYGQTITLRPDTQGQVGFTGLCTCPVGLNCKHVAAVLVASRRRQAAATGAATAPDASGPAKPPDPSPPAAAPAALSYDVMAWLDSLNDTKDAALEAYPDTIRQRLLYVLEVVPGPAAGGLLQVSCCTVTLRRDGGFGAPRAYAPRQVEMPAHYLRASDKLILRRLARFGYGAPTLDRDEDPADLLRRIVATGRAHWAEVIGPVVAEAPERKGSIGWVADADGNQRAAVQLDPGLLGFMLPSPWYADTASGAIGPVDPGVPQGVAVRLLAAPPIPAAAAPKVAAELARRLPEHAVAAPAALGPPETLRGPPRVHLRLTQASLPFDPAQRSTRRYPFSGSSYEVPLAQLAFGYGPLVLPFGREEPPAVITHEGKLYRLQRDEKAEAAVLRRMTGIGFARVNQVAPVPIAFRHGTDFVLDDDSDGTDWLHVLTREVPALRNSGWQVEVAAEFPIRLVEPDGPLEVMLEPGGGQAKAPEPETIEEDQPSEFEVADVEAGPGFTEGSGIDWLELHLGVVVGGQRIDLIPILVMLIANGSGAALARTEDGDEDAPFLVPLPDGRLLSLPRARVRPIMLALIEIFSGGGIGPAPGPGGKVRFTPHDAAELAALEAESGLPWLGGDSLRLLGRQLREAGDAIPEVTLPEGFHGALRPYQAQGVGWLQVLRAAGLGGVLADDMGLGKTVQTLAHVAIEKAAGRLDRPVLIVCPTSLVPNWTREAARFAPDLKLLALHGPNRAEQFGGIARHDLVLTTYPLLTRDHAVLTLQSWHVVILDEAQTIKNPNAETTRHALRLQARQRLCLSGTPLQNHLGELWSLFDFVAPGFLGSAKDFRSRFRNPIEKAGNAEKQAMLHRRVKPFLLRRTKDEVVTELPPKTEITEPVELGTAQRGVYEGIRLAMHARVKDAIAEKGMSRSGIIILDALLKLRQACCDPRLLKLKAARDARAGSAKLDRLMEMLETMLEEGRKVLLFSQFTSMLELIERRLADAGIEHELLTGETKDRDIPVRRFQAGEVPVFLISLKAGGVGLNLTAADTVIHYDPWWNPAVEDQATDRAHRIGQEKHVFVHRLVTLGTIEEKMEVLKERKRALVASVLDAEHGGALKLTEADVEELFAPAE</sequence>
<dbReference type="CDD" id="cd18793">
    <property type="entry name" value="SF2_C_SNF"/>
    <property type="match status" value="1"/>
</dbReference>
<proteinExistence type="predicted"/>
<dbReference type="RefSeq" id="WP_290320405.1">
    <property type="nucleotide sequence ID" value="NZ_JAUFPN010000206.1"/>
</dbReference>
<dbReference type="InterPro" id="IPR027417">
    <property type="entry name" value="P-loop_NTPase"/>
</dbReference>
<dbReference type="CDD" id="cd18012">
    <property type="entry name" value="DEXQc_arch_SWI2_SNF2"/>
    <property type="match status" value="1"/>
</dbReference>
<dbReference type="Gene3D" id="3.40.50.300">
    <property type="entry name" value="P-loop containing nucleotide triphosphate hydrolases"/>
    <property type="match status" value="1"/>
</dbReference>
<dbReference type="EMBL" id="JAUFPN010000206">
    <property type="protein sequence ID" value="MDN3568297.1"/>
    <property type="molecule type" value="Genomic_DNA"/>
</dbReference>
<keyword evidence="7" id="KW-0547">Nucleotide-binding</keyword>
<evidence type="ECO:0000256" key="3">
    <source>
        <dbReference type="SAM" id="MobiDB-lite"/>
    </source>
</evidence>
<feature type="domain" description="Helicase ATP-binding" evidence="5">
    <location>
        <begin position="722"/>
        <end position="882"/>
    </location>
</feature>
<dbReference type="InterPro" id="IPR007527">
    <property type="entry name" value="Znf_SWIM"/>
</dbReference>
<dbReference type="GO" id="GO:0004386">
    <property type="term" value="F:helicase activity"/>
    <property type="evidence" value="ECO:0007669"/>
    <property type="project" value="UniProtKB-KW"/>
</dbReference>
<dbReference type="SMART" id="SM00490">
    <property type="entry name" value="HELICc"/>
    <property type="match status" value="1"/>
</dbReference>
<protein>
    <submittedName>
        <fullName evidence="7">DEAD/DEAH box helicase</fullName>
    </submittedName>
</protein>
<feature type="region of interest" description="Disordered" evidence="3">
    <location>
        <begin position="111"/>
        <end position="134"/>
    </location>
</feature>
<feature type="domain" description="Helicase C-terminal" evidence="6">
    <location>
        <begin position="1008"/>
        <end position="1168"/>
    </location>
</feature>
<dbReference type="PROSITE" id="PS51194">
    <property type="entry name" value="HELICASE_CTER"/>
    <property type="match status" value="1"/>
</dbReference>
<dbReference type="InterPro" id="IPR001650">
    <property type="entry name" value="Helicase_C-like"/>
</dbReference>
<keyword evidence="8" id="KW-1185">Reference proteome</keyword>
<dbReference type="InterPro" id="IPR049730">
    <property type="entry name" value="SNF2/RAD54-like_C"/>
</dbReference>
<keyword evidence="7" id="KW-0067">ATP-binding</keyword>
<dbReference type="SMART" id="SM00487">
    <property type="entry name" value="DEXDc"/>
    <property type="match status" value="1"/>
</dbReference>
<keyword evidence="2" id="KW-0863">Zinc-finger</keyword>
<accession>A0ABT8AEP1</accession>
<dbReference type="Gene3D" id="3.40.50.10810">
    <property type="entry name" value="Tandem AAA-ATPase domain"/>
    <property type="match status" value="1"/>
</dbReference>
<dbReference type="PROSITE" id="PS51192">
    <property type="entry name" value="HELICASE_ATP_BIND_1"/>
    <property type="match status" value="1"/>
</dbReference>
<keyword evidence="2" id="KW-0479">Metal-binding</keyword>
<evidence type="ECO:0000313" key="8">
    <source>
        <dbReference type="Proteomes" id="UP001529369"/>
    </source>
</evidence>
<dbReference type="InterPro" id="IPR014001">
    <property type="entry name" value="Helicase_ATP-bd"/>
</dbReference>
<dbReference type="InterPro" id="IPR038718">
    <property type="entry name" value="SNF2-like_sf"/>
</dbReference>
<name>A0ABT8AEP1_9PROT</name>
<dbReference type="InterPro" id="IPR000330">
    <property type="entry name" value="SNF2_N"/>
</dbReference>